<dbReference type="SUPFAM" id="SSF50969">
    <property type="entry name" value="YVTN repeat-like/Quinoprotein amine dehydrogenase"/>
    <property type="match status" value="1"/>
</dbReference>
<proteinExistence type="predicted"/>
<reference evidence="2 3" key="1">
    <citation type="submission" date="2019-07" db="EMBL/GenBank/DDBJ databases">
        <title>Whole genome shotgun sequence of Terrabacter aerolatus NBRC 106305.</title>
        <authorList>
            <person name="Hosoyama A."/>
            <person name="Uohara A."/>
            <person name="Ohji S."/>
            <person name="Ichikawa N."/>
        </authorList>
    </citation>
    <scope>NUCLEOTIDE SEQUENCE [LARGE SCALE GENOMIC DNA]</scope>
    <source>
        <strain evidence="2 3">NBRC 106305</strain>
    </source>
</reference>
<evidence type="ECO:0000313" key="2">
    <source>
        <dbReference type="EMBL" id="GEO31633.1"/>
    </source>
</evidence>
<accession>A0A512D578</accession>
<dbReference type="RefSeq" id="WP_186815263.1">
    <property type="nucleotide sequence ID" value="NZ_BAAARO010000019.1"/>
</dbReference>
<protein>
    <submittedName>
        <fullName evidence="2">Uncharacterized protein</fullName>
    </submittedName>
</protein>
<gene>
    <name evidence="2" type="ORF">TAE01_34430</name>
</gene>
<organism evidence="2 3">
    <name type="scientific">Terrabacter aerolatus</name>
    <dbReference type="NCBI Taxonomy" id="422442"/>
    <lineage>
        <taxon>Bacteria</taxon>
        <taxon>Bacillati</taxon>
        <taxon>Actinomycetota</taxon>
        <taxon>Actinomycetes</taxon>
        <taxon>Micrococcales</taxon>
        <taxon>Intrasporangiaceae</taxon>
        <taxon>Terrabacter</taxon>
    </lineage>
</organism>
<feature type="compositionally biased region" description="Polar residues" evidence="1">
    <location>
        <begin position="416"/>
        <end position="425"/>
    </location>
</feature>
<feature type="region of interest" description="Disordered" evidence="1">
    <location>
        <begin position="401"/>
        <end position="425"/>
    </location>
</feature>
<evidence type="ECO:0000313" key="3">
    <source>
        <dbReference type="Proteomes" id="UP000321534"/>
    </source>
</evidence>
<dbReference type="AlphaFoldDB" id="A0A512D578"/>
<dbReference type="Proteomes" id="UP000321534">
    <property type="component" value="Unassembled WGS sequence"/>
</dbReference>
<dbReference type="InterPro" id="IPR011044">
    <property type="entry name" value="Quino_amine_DH_bsu"/>
</dbReference>
<evidence type="ECO:0000256" key="1">
    <source>
        <dbReference type="SAM" id="MobiDB-lite"/>
    </source>
</evidence>
<dbReference type="EMBL" id="BJYX01000023">
    <property type="protein sequence ID" value="GEO31633.1"/>
    <property type="molecule type" value="Genomic_DNA"/>
</dbReference>
<comment type="caution">
    <text evidence="2">The sequence shown here is derived from an EMBL/GenBank/DDBJ whole genome shotgun (WGS) entry which is preliminary data.</text>
</comment>
<keyword evidence="3" id="KW-1185">Reference proteome</keyword>
<sequence>MREYPYAFHVALDGNGLNGLEGRAGVCLFRYDPVTGDHSYKVSYFPGASGGHAPSVDPSRRVGFLGNTGQHLLFYDLATLEEVDRVSTLRFEVPDTTIKGSTHLVWLDDTQFVTAIGEHLWRFDVNRLTKAEVVAPHGLKVPHAMKRTASGRFIVYGGMDHPSRGEAREVGILDTVSGEVRTVTLPTTCWHVVCHPVLDVFYAVSFRVHPADRSDYAHWGMAWLRQYAFEIDAEQGQVLRHWVADRDVPAHINSDVTISDSELIFCTGGSHTVVLVDLDTMSHHRLVDEHPGSLESWAYPRQSLNTLAESFMRANVVGNANLFAESFRVSRGSLIDGIYACQLSADQTLLFTANRGQNHISVYDYPSLELRDRVVMPELGEIDAGLSDWADPRLGFHHSYLVSPDTPVRPERTSHPQRTAQAGEH</sequence>
<name>A0A512D578_9MICO</name>